<dbReference type="AlphaFoldDB" id="A0AAP0CER7"/>
<sequence length="144" mass="16012">MKLFGIIVSEDQHAQPPYKKPSLSSSSSSSSSSDTRRYECQYCTREFENSQALGGHQNAHKKERRLHKRSQIFQPNTNYFHPNPVPIISAFHPSPPHPHPLLLHKGAIETESPATKLTCTEGVGKVSSVGPKPNLDHVNLHLSL</sequence>
<dbReference type="EMBL" id="JBCNJP010000027">
    <property type="protein sequence ID" value="KAK9052252.1"/>
    <property type="molecule type" value="Genomic_DNA"/>
</dbReference>
<dbReference type="PROSITE" id="PS50157">
    <property type="entry name" value="ZINC_FINGER_C2H2_2"/>
    <property type="match status" value="1"/>
</dbReference>
<evidence type="ECO:0000313" key="5">
    <source>
        <dbReference type="Proteomes" id="UP001408789"/>
    </source>
</evidence>
<dbReference type="GO" id="GO:0010090">
    <property type="term" value="P:trichome morphogenesis"/>
    <property type="evidence" value="ECO:0007669"/>
    <property type="project" value="InterPro"/>
</dbReference>
<dbReference type="PROSITE" id="PS00028">
    <property type="entry name" value="ZINC_FINGER_C2H2_1"/>
    <property type="match status" value="1"/>
</dbReference>
<dbReference type="GO" id="GO:0003700">
    <property type="term" value="F:DNA-binding transcription factor activity"/>
    <property type="evidence" value="ECO:0007669"/>
    <property type="project" value="TreeGrafter"/>
</dbReference>
<dbReference type="InterPro" id="IPR036236">
    <property type="entry name" value="Znf_C2H2_sf"/>
</dbReference>
<dbReference type="PANTHER" id="PTHR46353:SF23">
    <property type="entry name" value="C2H2 ZINC FINGER-CONTAINING PROTEIN-RELATED"/>
    <property type="match status" value="1"/>
</dbReference>
<evidence type="ECO:0000256" key="1">
    <source>
        <dbReference type="PROSITE-ProRule" id="PRU00042"/>
    </source>
</evidence>
<evidence type="ECO:0000259" key="3">
    <source>
        <dbReference type="PROSITE" id="PS50157"/>
    </source>
</evidence>
<feature type="domain" description="C2H2-type" evidence="3">
    <location>
        <begin position="38"/>
        <end position="65"/>
    </location>
</feature>
<feature type="region of interest" description="Disordered" evidence="2">
    <location>
        <begin position="1"/>
        <end position="35"/>
    </location>
</feature>
<dbReference type="Gene3D" id="3.30.160.60">
    <property type="entry name" value="Classic Zinc Finger"/>
    <property type="match status" value="1"/>
</dbReference>
<dbReference type="GO" id="GO:0009740">
    <property type="term" value="P:gibberellic acid mediated signaling pathway"/>
    <property type="evidence" value="ECO:0007669"/>
    <property type="project" value="TreeGrafter"/>
</dbReference>
<evidence type="ECO:0000313" key="4">
    <source>
        <dbReference type="EMBL" id="KAK9052252.1"/>
    </source>
</evidence>
<dbReference type="PANTHER" id="PTHR46353">
    <property type="entry name" value="ZINC FINGER PROTEIN 5"/>
    <property type="match status" value="1"/>
</dbReference>
<dbReference type="GO" id="GO:0009736">
    <property type="term" value="P:cytokinin-activated signaling pathway"/>
    <property type="evidence" value="ECO:0007669"/>
    <property type="project" value="TreeGrafter"/>
</dbReference>
<name>A0AAP0CER7_9ASTR</name>
<dbReference type="InterPro" id="IPR044299">
    <property type="entry name" value="GIS3/ZFP5/ZFP6"/>
</dbReference>
<keyword evidence="1" id="KW-0479">Metal-binding</keyword>
<dbReference type="Pfam" id="PF13912">
    <property type="entry name" value="zf-C2H2_6"/>
    <property type="match status" value="1"/>
</dbReference>
<proteinExistence type="predicted"/>
<accession>A0AAP0CER7</accession>
<keyword evidence="1" id="KW-0863">Zinc-finger</keyword>
<organism evidence="4 5">
    <name type="scientific">Deinandra increscens subsp. villosa</name>
    <dbReference type="NCBI Taxonomy" id="3103831"/>
    <lineage>
        <taxon>Eukaryota</taxon>
        <taxon>Viridiplantae</taxon>
        <taxon>Streptophyta</taxon>
        <taxon>Embryophyta</taxon>
        <taxon>Tracheophyta</taxon>
        <taxon>Spermatophyta</taxon>
        <taxon>Magnoliopsida</taxon>
        <taxon>eudicotyledons</taxon>
        <taxon>Gunneridae</taxon>
        <taxon>Pentapetalae</taxon>
        <taxon>asterids</taxon>
        <taxon>campanulids</taxon>
        <taxon>Asterales</taxon>
        <taxon>Asteraceae</taxon>
        <taxon>Asteroideae</taxon>
        <taxon>Heliantheae alliance</taxon>
        <taxon>Madieae</taxon>
        <taxon>Madiinae</taxon>
        <taxon>Deinandra</taxon>
    </lineage>
</organism>
<keyword evidence="5" id="KW-1185">Reference proteome</keyword>
<evidence type="ECO:0000256" key="2">
    <source>
        <dbReference type="SAM" id="MobiDB-lite"/>
    </source>
</evidence>
<protein>
    <recommendedName>
        <fullName evidence="3">C2H2-type domain-containing protein</fullName>
    </recommendedName>
</protein>
<dbReference type="GO" id="GO:0008270">
    <property type="term" value="F:zinc ion binding"/>
    <property type="evidence" value="ECO:0007669"/>
    <property type="project" value="UniProtKB-KW"/>
</dbReference>
<dbReference type="GO" id="GO:0000976">
    <property type="term" value="F:transcription cis-regulatory region binding"/>
    <property type="evidence" value="ECO:0007669"/>
    <property type="project" value="TreeGrafter"/>
</dbReference>
<feature type="compositionally biased region" description="Low complexity" evidence="2">
    <location>
        <begin position="22"/>
        <end position="33"/>
    </location>
</feature>
<reference evidence="4 5" key="1">
    <citation type="submission" date="2024-04" db="EMBL/GenBank/DDBJ databases">
        <title>The reference genome of an endangered Asteraceae, Deinandra increscens subsp. villosa, native to the Central Coast of California.</title>
        <authorList>
            <person name="Guilliams M."/>
            <person name="Hasenstab-Lehman K."/>
            <person name="Meyer R."/>
            <person name="Mcevoy S."/>
        </authorList>
    </citation>
    <scope>NUCLEOTIDE SEQUENCE [LARGE SCALE GENOMIC DNA]</scope>
    <source>
        <tissue evidence="4">Leaf</tissue>
    </source>
</reference>
<comment type="caution">
    <text evidence="4">The sequence shown here is derived from an EMBL/GenBank/DDBJ whole genome shotgun (WGS) entry which is preliminary data.</text>
</comment>
<keyword evidence="1" id="KW-0862">Zinc</keyword>
<dbReference type="Proteomes" id="UP001408789">
    <property type="component" value="Unassembled WGS sequence"/>
</dbReference>
<dbReference type="SUPFAM" id="SSF57667">
    <property type="entry name" value="beta-beta-alpha zinc fingers"/>
    <property type="match status" value="1"/>
</dbReference>
<dbReference type="InterPro" id="IPR013087">
    <property type="entry name" value="Znf_C2H2_type"/>
</dbReference>
<dbReference type="GO" id="GO:0005634">
    <property type="term" value="C:nucleus"/>
    <property type="evidence" value="ECO:0007669"/>
    <property type="project" value="TreeGrafter"/>
</dbReference>
<gene>
    <name evidence="4" type="ORF">SSX86_028880</name>
</gene>